<dbReference type="InterPro" id="IPR013783">
    <property type="entry name" value="Ig-like_fold"/>
</dbReference>
<dbReference type="Pfam" id="PF00041">
    <property type="entry name" value="fn3"/>
    <property type="match status" value="2"/>
</dbReference>
<dbReference type="InterPro" id="IPR036179">
    <property type="entry name" value="Ig-like_dom_sf"/>
</dbReference>
<reference evidence="6" key="1">
    <citation type="submission" date="2022-11" db="UniProtKB">
        <authorList>
            <consortium name="WormBaseParasite"/>
        </authorList>
    </citation>
    <scope>IDENTIFICATION</scope>
</reference>
<dbReference type="SUPFAM" id="SSF48726">
    <property type="entry name" value="Immunoglobulin"/>
    <property type="match status" value="1"/>
</dbReference>
<evidence type="ECO:0000259" key="4">
    <source>
        <dbReference type="PROSITE" id="PS50853"/>
    </source>
</evidence>
<dbReference type="InterPro" id="IPR036116">
    <property type="entry name" value="FN3_sf"/>
</dbReference>
<feature type="domain" description="Fibronectin type-III" evidence="4">
    <location>
        <begin position="346"/>
        <end position="402"/>
    </location>
</feature>
<sequence length="402" mass="43956">MPNAVWRCGLLLLLLFAAASARGGSEVRVVAGKDATLACEPAITARKRMGPDYDGPDLVRRVEWRQNGAIVASYQQGFAVDAPRQWWVSSARMQWVRGLYSLVISTTEVTDTASYECRIEIDSAFDAPYAEKPGVVRLIVVGKPDPPGRAIVSSFTARSVTLSWPHSATPPHIPIQRYMVMVSYGNRPDLNSHKLVYANGNETTLVVSSLRPYTEYTFQAIAENEAGRSSPGQSVTARTKGEAPVAAPVIKQIRNGTDGTLIVEWEPPPPMTLHGPLVGHRLMAHQLRTGAMKEWYVQGSTTRVHILRGLNVYTKYMISVEADNNFGYSPMASMIVTTDEGVPSNGPDVTSLQVKSSESIYLSWVPPKEPNGVIVSYFVYYLTPGREAQPVISEVNANTSSG</sequence>
<dbReference type="AlphaFoldDB" id="A0A914V0D5"/>
<evidence type="ECO:0000256" key="1">
    <source>
        <dbReference type="ARBA" id="ARBA00022737"/>
    </source>
</evidence>
<protein>
    <submittedName>
        <fullName evidence="6">Uncharacterized protein</fullName>
    </submittedName>
</protein>
<dbReference type="GO" id="GO:0007416">
    <property type="term" value="P:synapse assembly"/>
    <property type="evidence" value="ECO:0007669"/>
    <property type="project" value="TreeGrafter"/>
</dbReference>
<feature type="domain" description="Fibronectin type-III" evidence="4">
    <location>
        <begin position="247"/>
        <end position="345"/>
    </location>
</feature>
<organism evidence="5 6">
    <name type="scientific">Plectus sambesii</name>
    <dbReference type="NCBI Taxonomy" id="2011161"/>
    <lineage>
        <taxon>Eukaryota</taxon>
        <taxon>Metazoa</taxon>
        <taxon>Ecdysozoa</taxon>
        <taxon>Nematoda</taxon>
        <taxon>Chromadorea</taxon>
        <taxon>Plectida</taxon>
        <taxon>Plectina</taxon>
        <taxon>Plectoidea</taxon>
        <taxon>Plectidae</taxon>
        <taxon>Plectus</taxon>
    </lineage>
</organism>
<dbReference type="Gene3D" id="2.60.40.10">
    <property type="entry name" value="Immunoglobulins"/>
    <property type="match status" value="4"/>
</dbReference>
<dbReference type="InterPro" id="IPR003961">
    <property type="entry name" value="FN3_dom"/>
</dbReference>
<dbReference type="WBParaSite" id="PSAMB.scaffold14150size1984.g35892.t1">
    <property type="protein sequence ID" value="PSAMB.scaffold14150size1984.g35892.t1"/>
    <property type="gene ID" value="PSAMB.scaffold14150size1984.g35892"/>
</dbReference>
<feature type="chain" id="PRO_5036903293" evidence="2">
    <location>
        <begin position="22"/>
        <end position="402"/>
    </location>
</feature>
<dbReference type="GO" id="GO:0007156">
    <property type="term" value="P:homophilic cell adhesion via plasma membrane adhesion molecules"/>
    <property type="evidence" value="ECO:0007669"/>
    <property type="project" value="TreeGrafter"/>
</dbReference>
<dbReference type="InterPro" id="IPR007110">
    <property type="entry name" value="Ig-like_dom"/>
</dbReference>
<feature type="domain" description="Ig-like" evidence="3">
    <location>
        <begin position="2"/>
        <end position="120"/>
    </location>
</feature>
<feature type="signal peptide" evidence="2">
    <location>
        <begin position="1"/>
        <end position="21"/>
    </location>
</feature>
<feature type="domain" description="Fibronectin type-III" evidence="4">
    <location>
        <begin position="146"/>
        <end position="242"/>
    </location>
</feature>
<keyword evidence="2" id="KW-0732">Signal</keyword>
<evidence type="ECO:0000313" key="5">
    <source>
        <dbReference type="Proteomes" id="UP000887566"/>
    </source>
</evidence>
<dbReference type="PROSITE" id="PS50835">
    <property type="entry name" value="IG_LIKE"/>
    <property type="match status" value="1"/>
</dbReference>
<dbReference type="PROSITE" id="PS50853">
    <property type="entry name" value="FN3"/>
    <property type="match status" value="3"/>
</dbReference>
<dbReference type="Proteomes" id="UP000887566">
    <property type="component" value="Unplaced"/>
</dbReference>
<dbReference type="GO" id="GO:0045202">
    <property type="term" value="C:synapse"/>
    <property type="evidence" value="ECO:0007669"/>
    <property type="project" value="TreeGrafter"/>
</dbReference>
<evidence type="ECO:0000313" key="6">
    <source>
        <dbReference type="WBParaSite" id="PSAMB.scaffold14150size1984.g35892.t1"/>
    </source>
</evidence>
<keyword evidence="5" id="KW-1185">Reference proteome</keyword>
<dbReference type="SUPFAM" id="SSF49265">
    <property type="entry name" value="Fibronectin type III"/>
    <property type="match status" value="2"/>
</dbReference>
<evidence type="ECO:0000259" key="3">
    <source>
        <dbReference type="PROSITE" id="PS50835"/>
    </source>
</evidence>
<evidence type="ECO:0000256" key="2">
    <source>
        <dbReference type="SAM" id="SignalP"/>
    </source>
</evidence>
<proteinExistence type="predicted"/>
<keyword evidence="1" id="KW-0677">Repeat</keyword>
<name>A0A914V0D5_9BILA</name>
<dbReference type="PANTHER" id="PTHR13817">
    <property type="entry name" value="TITIN"/>
    <property type="match status" value="1"/>
</dbReference>
<accession>A0A914V0D5</accession>
<dbReference type="CDD" id="cd00063">
    <property type="entry name" value="FN3"/>
    <property type="match status" value="3"/>
</dbReference>
<dbReference type="SMART" id="SM00060">
    <property type="entry name" value="FN3"/>
    <property type="match status" value="3"/>
</dbReference>
<dbReference type="PANTHER" id="PTHR13817:SF166">
    <property type="entry name" value="NEURONAL IGCAM-RELATED"/>
    <property type="match status" value="1"/>
</dbReference>
<dbReference type="InterPro" id="IPR050964">
    <property type="entry name" value="Striated_Muscle_Regulatory"/>
</dbReference>